<dbReference type="GO" id="GO:0007155">
    <property type="term" value="P:cell adhesion"/>
    <property type="evidence" value="ECO:0007669"/>
    <property type="project" value="InterPro"/>
</dbReference>
<dbReference type="OrthoDB" id="5359219at2759"/>
<dbReference type="PANTHER" id="PTHR24038:SF11">
    <property type="entry name" value="INTEGRIN BETA-LIKE PROTEIN E"/>
    <property type="match status" value="1"/>
</dbReference>
<dbReference type="SMART" id="SM00445">
    <property type="entry name" value="LINK"/>
    <property type="match status" value="1"/>
</dbReference>
<feature type="coiled-coil region" evidence="5">
    <location>
        <begin position="44"/>
        <end position="107"/>
    </location>
</feature>
<keyword evidence="3" id="KW-1015">Disulfide bond</keyword>
<feature type="domain" description="Link" evidence="7">
    <location>
        <begin position="132"/>
        <end position="220"/>
    </location>
</feature>
<keyword evidence="4" id="KW-0325">Glycoprotein</keyword>
<evidence type="ECO:0000256" key="1">
    <source>
        <dbReference type="ARBA" id="ARBA00004370"/>
    </source>
</evidence>
<dbReference type="InterPro" id="IPR016186">
    <property type="entry name" value="C-type_lectin-like/link_sf"/>
</dbReference>
<gene>
    <name evidence="8" type="primary">HAPLN3</name>
    <name evidence="8" type="ORF">BLAG_LOCUS25638</name>
</gene>
<dbReference type="EMBL" id="OV696694">
    <property type="protein sequence ID" value="CAH1274697.1"/>
    <property type="molecule type" value="Genomic_DNA"/>
</dbReference>
<dbReference type="AlphaFoldDB" id="A0A8K0AIH5"/>
<protein>
    <submittedName>
        <fullName evidence="8">HAPLN3 protein</fullName>
    </submittedName>
</protein>
<accession>A0A8K0AIH5</accession>
<reference evidence="8" key="1">
    <citation type="submission" date="2022-01" db="EMBL/GenBank/DDBJ databases">
        <authorList>
            <person name="Braso-Vives M."/>
        </authorList>
    </citation>
    <scope>NUCLEOTIDE SEQUENCE</scope>
</reference>
<keyword evidence="9" id="KW-1185">Reference proteome</keyword>
<evidence type="ECO:0000256" key="4">
    <source>
        <dbReference type="ARBA" id="ARBA00023180"/>
    </source>
</evidence>
<dbReference type="GO" id="GO:0005540">
    <property type="term" value="F:hyaluronic acid binding"/>
    <property type="evidence" value="ECO:0007669"/>
    <property type="project" value="InterPro"/>
</dbReference>
<dbReference type="FunFam" id="3.10.100.10:FF:000143">
    <property type="entry name" value="Uncharacterized protein"/>
    <property type="match status" value="1"/>
</dbReference>
<dbReference type="SUPFAM" id="SSF56436">
    <property type="entry name" value="C-type lectin-like"/>
    <property type="match status" value="1"/>
</dbReference>
<feature type="signal peptide" evidence="6">
    <location>
        <begin position="1"/>
        <end position="21"/>
    </location>
</feature>
<dbReference type="Proteomes" id="UP000838412">
    <property type="component" value="Chromosome 9"/>
</dbReference>
<dbReference type="PROSITE" id="PS50963">
    <property type="entry name" value="LINK_2"/>
    <property type="match status" value="1"/>
</dbReference>
<comment type="subcellular location">
    <subcellularLocation>
        <location evidence="1">Membrane</location>
    </subcellularLocation>
</comment>
<dbReference type="Pfam" id="PF00193">
    <property type="entry name" value="Xlink"/>
    <property type="match status" value="1"/>
</dbReference>
<evidence type="ECO:0000256" key="2">
    <source>
        <dbReference type="ARBA" id="ARBA00023136"/>
    </source>
</evidence>
<evidence type="ECO:0000313" key="8">
    <source>
        <dbReference type="EMBL" id="CAH1274697.1"/>
    </source>
</evidence>
<keyword evidence="6" id="KW-0732">Signal</keyword>
<keyword evidence="5" id="KW-0175">Coiled coil</keyword>
<name>A0A8K0AIH5_BRALA</name>
<sequence>MAPRFILATWLFVTFVFLCSAQSVCKPPPEEKCACNQVVNVGTDDGLKSELDRLKTVVEQLSQKTANWSEARVSTLEEQLAQEQTIRAEMEVTINRIQETLDAHLQDTTTQQGELAEKLKTDLCTATPKLGELFHVQSPAGEYKYDLDEARQACAEQNASLASYHQLLAAWQDGLEKCACGWLSDGTRQYPMQTDRGQGCGGRAGIITCEHNSSNAWCYRGLSVCD</sequence>
<evidence type="ECO:0000256" key="5">
    <source>
        <dbReference type="SAM" id="Coils"/>
    </source>
</evidence>
<feature type="chain" id="PRO_5035436298" evidence="6">
    <location>
        <begin position="22"/>
        <end position="226"/>
    </location>
</feature>
<dbReference type="PANTHER" id="PTHR24038">
    <property type="entry name" value="STABILIN"/>
    <property type="match status" value="1"/>
</dbReference>
<proteinExistence type="predicted"/>
<keyword evidence="2" id="KW-0472">Membrane</keyword>
<dbReference type="Gene3D" id="3.10.100.10">
    <property type="entry name" value="Mannose-Binding Protein A, subunit A"/>
    <property type="match status" value="1"/>
</dbReference>
<dbReference type="GO" id="GO:0016020">
    <property type="term" value="C:membrane"/>
    <property type="evidence" value="ECO:0007669"/>
    <property type="project" value="UniProtKB-SubCell"/>
</dbReference>
<dbReference type="InterPro" id="IPR016187">
    <property type="entry name" value="CTDL_fold"/>
</dbReference>
<evidence type="ECO:0000256" key="6">
    <source>
        <dbReference type="SAM" id="SignalP"/>
    </source>
</evidence>
<organism evidence="8 9">
    <name type="scientific">Branchiostoma lanceolatum</name>
    <name type="common">Common lancelet</name>
    <name type="synonym">Amphioxus lanceolatum</name>
    <dbReference type="NCBI Taxonomy" id="7740"/>
    <lineage>
        <taxon>Eukaryota</taxon>
        <taxon>Metazoa</taxon>
        <taxon>Chordata</taxon>
        <taxon>Cephalochordata</taxon>
        <taxon>Leptocardii</taxon>
        <taxon>Amphioxiformes</taxon>
        <taxon>Branchiostomatidae</taxon>
        <taxon>Branchiostoma</taxon>
    </lineage>
</organism>
<evidence type="ECO:0000259" key="7">
    <source>
        <dbReference type="PROSITE" id="PS50963"/>
    </source>
</evidence>
<evidence type="ECO:0000256" key="3">
    <source>
        <dbReference type="ARBA" id="ARBA00023157"/>
    </source>
</evidence>
<dbReference type="InterPro" id="IPR000538">
    <property type="entry name" value="Link_dom"/>
</dbReference>
<evidence type="ECO:0000313" key="9">
    <source>
        <dbReference type="Proteomes" id="UP000838412"/>
    </source>
</evidence>